<dbReference type="RefSeq" id="XP_046060773.1">
    <property type="nucleotide sequence ID" value="XM_046204761.1"/>
</dbReference>
<proteinExistence type="predicted"/>
<dbReference type="EMBL" id="JAEUBE010000295">
    <property type="protein sequence ID" value="KAH3665569.1"/>
    <property type="molecule type" value="Genomic_DNA"/>
</dbReference>
<dbReference type="GeneID" id="70235721"/>
<sequence length="128" mass="14098">MTVDCLDFLSSGFFTYFDNSSTMTASRSSRVSADASSLCKISNLSEFHRVIQYSSTVWVGYSFMHWLIVKRTSSFTVGDVADSFSNRFGKASLAYTSLALKQFLKACLSWSGVILYGSFSGALNEIGK</sequence>
<reference evidence="1" key="1">
    <citation type="journal article" date="2021" name="Open Biol.">
        <title>Shared evolutionary footprints suggest mitochondrial oxidative damage underlies multiple complex I losses in fungi.</title>
        <authorList>
            <person name="Schikora-Tamarit M.A."/>
            <person name="Marcet-Houben M."/>
            <person name="Nosek J."/>
            <person name="Gabaldon T."/>
        </authorList>
    </citation>
    <scope>NUCLEOTIDE SEQUENCE</scope>
    <source>
        <strain evidence="1">CBS6075</strain>
    </source>
</reference>
<comment type="caution">
    <text evidence="1">The sequence shown here is derived from an EMBL/GenBank/DDBJ whole genome shotgun (WGS) entry which is preliminary data.</text>
</comment>
<dbReference type="Proteomes" id="UP000769157">
    <property type="component" value="Unassembled WGS sequence"/>
</dbReference>
<dbReference type="AlphaFoldDB" id="A0A9P8T4S9"/>
<evidence type="ECO:0000313" key="2">
    <source>
        <dbReference type="Proteomes" id="UP000769157"/>
    </source>
</evidence>
<keyword evidence="2" id="KW-1185">Reference proteome</keyword>
<accession>A0A9P8T4S9</accession>
<evidence type="ECO:0000313" key="1">
    <source>
        <dbReference type="EMBL" id="KAH3665569.1"/>
    </source>
</evidence>
<name>A0A9P8T4S9_9ASCO</name>
<protein>
    <submittedName>
        <fullName evidence="1">Uncharacterized protein</fullName>
    </submittedName>
</protein>
<organism evidence="1 2">
    <name type="scientific">Ogataea philodendri</name>
    <dbReference type="NCBI Taxonomy" id="1378263"/>
    <lineage>
        <taxon>Eukaryota</taxon>
        <taxon>Fungi</taxon>
        <taxon>Dikarya</taxon>
        <taxon>Ascomycota</taxon>
        <taxon>Saccharomycotina</taxon>
        <taxon>Pichiomycetes</taxon>
        <taxon>Pichiales</taxon>
        <taxon>Pichiaceae</taxon>
        <taxon>Ogataea</taxon>
    </lineage>
</organism>
<gene>
    <name evidence="1" type="ORF">OGAPHI_003756</name>
</gene>
<reference evidence="1" key="2">
    <citation type="submission" date="2021-01" db="EMBL/GenBank/DDBJ databases">
        <authorList>
            <person name="Schikora-Tamarit M.A."/>
        </authorList>
    </citation>
    <scope>NUCLEOTIDE SEQUENCE</scope>
    <source>
        <strain evidence="1">CBS6075</strain>
    </source>
</reference>